<evidence type="ECO:0000256" key="9">
    <source>
        <dbReference type="SAM" id="Phobius"/>
    </source>
</evidence>
<feature type="compositionally biased region" description="Low complexity" evidence="8">
    <location>
        <begin position="571"/>
        <end position="589"/>
    </location>
</feature>
<dbReference type="InterPro" id="IPR016047">
    <property type="entry name" value="M23ase_b-sheet_dom"/>
</dbReference>
<dbReference type="AlphaFoldDB" id="A0A1E3VNS9"/>
<sequence length="610" mass="66263">MPSTPRGLPTIFLGEVPSAKVKRELPPVYLCESSHEGPAHRLKWMASTCLAGMVGVCLIGVAIYASMNMEDGSGMVNSIKRASLAALQPIRGARLAQDAQSVSGQKEDLIQMTSAGFANRQVIHDTVVEDQGDREFITIKPYLRIIAGLGTEKAEDTSHLPPFNPFKLYSDATPIGGGADAVDPALSLQVNMVDVPGGLLPATDDIELDPEQVTSIVARAAENFAYAEAPVVYREEQGEAKLQLASYRPGEVERPRYLPNTTVIHKLTDEDEAFRETQVANAQTKLVTVSKNDTLMGVLLSVGTSKELANELVDSLDAVFGPEDLKAGQKIDFRLIESEADSEVKEPVRISIFASSGDHIVTTSRNRDGDYLASTVVPLDEVVVTASNRASLYESFYESALKQKLPGDVIMKLLRVHSYDVDFKQKVRPGDTFEVFFEGDGTSEKAGELLYTSMTVAGETRKFYRFRTPDNTIDFYDENGSSAKKFLMRNPVKGGRLSSGFGNRRHPLLRRIRMHTGVDWAAPAGTPILAGGDGTIEMAERHGGYGNYIRIRHANGFATAYGHMTRFATGSKPGARASKARSSAMSARPAAPPAPTFTTKSWSTTSSSTR</sequence>
<dbReference type="Proteomes" id="UP000094172">
    <property type="component" value="Unassembled WGS sequence"/>
</dbReference>
<keyword evidence="6" id="KW-0862">Zinc</keyword>
<comment type="subcellular location">
    <subcellularLocation>
        <location evidence="2">Cell envelope</location>
    </subcellularLocation>
</comment>
<feature type="compositionally biased region" description="Low complexity" evidence="8">
    <location>
        <begin position="596"/>
        <end position="610"/>
    </location>
</feature>
<dbReference type="SUPFAM" id="SSF51261">
    <property type="entry name" value="Duplicated hybrid motif"/>
    <property type="match status" value="1"/>
</dbReference>
<evidence type="ECO:0000259" key="11">
    <source>
        <dbReference type="Pfam" id="PF19425"/>
    </source>
</evidence>
<dbReference type="GO" id="GO:0030313">
    <property type="term" value="C:cell envelope"/>
    <property type="evidence" value="ECO:0007669"/>
    <property type="project" value="UniProtKB-SubCell"/>
</dbReference>
<dbReference type="Pfam" id="PF01551">
    <property type="entry name" value="Peptidase_M23"/>
    <property type="match status" value="1"/>
</dbReference>
<feature type="domain" description="Csd3-like second N-terminal" evidence="11">
    <location>
        <begin position="391"/>
        <end position="501"/>
    </location>
</feature>
<dbReference type="EMBL" id="LPWE01000011">
    <property type="protein sequence ID" value="ODR95195.1"/>
    <property type="molecule type" value="Genomic_DNA"/>
</dbReference>
<evidence type="ECO:0000259" key="10">
    <source>
        <dbReference type="Pfam" id="PF01551"/>
    </source>
</evidence>
<accession>A0A1E3VNS9</accession>
<dbReference type="CDD" id="cd12797">
    <property type="entry name" value="M23_peptidase"/>
    <property type="match status" value="1"/>
</dbReference>
<dbReference type="InterPro" id="IPR050570">
    <property type="entry name" value="Cell_wall_metabolism_enzyme"/>
</dbReference>
<dbReference type="InterPro" id="IPR011055">
    <property type="entry name" value="Dup_hybrid_motif"/>
</dbReference>
<keyword evidence="3" id="KW-0645">Protease</keyword>
<name>A0A1E3VNS9_9HYPH</name>
<dbReference type="GO" id="GO:0006508">
    <property type="term" value="P:proteolysis"/>
    <property type="evidence" value="ECO:0007669"/>
    <property type="project" value="UniProtKB-KW"/>
</dbReference>
<keyword evidence="13" id="KW-1185">Reference proteome</keyword>
<evidence type="ECO:0000256" key="6">
    <source>
        <dbReference type="ARBA" id="ARBA00022833"/>
    </source>
</evidence>
<evidence type="ECO:0000256" key="2">
    <source>
        <dbReference type="ARBA" id="ARBA00004196"/>
    </source>
</evidence>
<evidence type="ECO:0000256" key="7">
    <source>
        <dbReference type="ARBA" id="ARBA00023049"/>
    </source>
</evidence>
<dbReference type="Pfam" id="PF19425">
    <property type="entry name" value="Csd3_N2"/>
    <property type="match status" value="1"/>
</dbReference>
<evidence type="ECO:0000313" key="13">
    <source>
        <dbReference type="Proteomes" id="UP000094172"/>
    </source>
</evidence>
<feature type="transmembrane region" description="Helical" evidence="9">
    <location>
        <begin position="44"/>
        <end position="65"/>
    </location>
</feature>
<dbReference type="PANTHER" id="PTHR21666">
    <property type="entry name" value="PEPTIDASE-RELATED"/>
    <property type="match status" value="1"/>
</dbReference>
<keyword evidence="9" id="KW-0472">Membrane</keyword>
<feature type="region of interest" description="Disordered" evidence="8">
    <location>
        <begin position="569"/>
        <end position="610"/>
    </location>
</feature>
<evidence type="ECO:0000256" key="1">
    <source>
        <dbReference type="ARBA" id="ARBA00001947"/>
    </source>
</evidence>
<dbReference type="STRING" id="1774970.AUC70_05670"/>
<dbReference type="GO" id="GO:0004222">
    <property type="term" value="F:metalloendopeptidase activity"/>
    <property type="evidence" value="ECO:0007669"/>
    <property type="project" value="TreeGrafter"/>
</dbReference>
<keyword evidence="5" id="KW-0378">Hydrolase</keyword>
<dbReference type="InterPro" id="IPR045834">
    <property type="entry name" value="Csd3_N2"/>
</dbReference>
<dbReference type="GO" id="GO:0046872">
    <property type="term" value="F:metal ion binding"/>
    <property type="evidence" value="ECO:0007669"/>
    <property type="project" value="UniProtKB-KW"/>
</dbReference>
<keyword evidence="9" id="KW-0812">Transmembrane</keyword>
<evidence type="ECO:0000256" key="4">
    <source>
        <dbReference type="ARBA" id="ARBA00022723"/>
    </source>
</evidence>
<evidence type="ECO:0000256" key="3">
    <source>
        <dbReference type="ARBA" id="ARBA00022670"/>
    </source>
</evidence>
<dbReference type="Gene3D" id="2.70.70.10">
    <property type="entry name" value="Glucose Permease (Domain IIA)"/>
    <property type="match status" value="1"/>
</dbReference>
<dbReference type="PANTHER" id="PTHR21666:SF288">
    <property type="entry name" value="CELL DIVISION PROTEIN YTFB"/>
    <property type="match status" value="1"/>
</dbReference>
<protein>
    <submittedName>
        <fullName evidence="12">Uncharacterized protein</fullName>
    </submittedName>
</protein>
<reference evidence="12 13" key="1">
    <citation type="journal article" date="2016" name="Environ. Microbiol.">
        <title>New Methyloceanibacter diversity from North Sea sediments includes methanotroph containing solely the soluble methane monooxygenase.</title>
        <authorList>
            <person name="Vekeman B."/>
            <person name="Kerckhof F.M."/>
            <person name="Cremers G."/>
            <person name="de Vos P."/>
            <person name="Vandamme P."/>
            <person name="Boon N."/>
            <person name="Op den Camp H.J."/>
            <person name="Heylen K."/>
        </authorList>
    </citation>
    <scope>NUCLEOTIDE SEQUENCE [LARGE SCALE GENOMIC DNA]</scope>
    <source>
        <strain evidence="12 13">R-67176</strain>
    </source>
</reference>
<evidence type="ECO:0000313" key="12">
    <source>
        <dbReference type="EMBL" id="ODR95195.1"/>
    </source>
</evidence>
<evidence type="ECO:0000256" key="8">
    <source>
        <dbReference type="SAM" id="MobiDB-lite"/>
    </source>
</evidence>
<comment type="cofactor">
    <cofactor evidence="1">
        <name>Zn(2+)</name>
        <dbReference type="ChEBI" id="CHEBI:29105"/>
    </cofactor>
</comment>
<feature type="domain" description="M23ase beta-sheet core" evidence="10">
    <location>
        <begin position="513"/>
        <end position="568"/>
    </location>
</feature>
<proteinExistence type="predicted"/>
<dbReference type="Gene3D" id="3.10.450.350">
    <property type="match status" value="1"/>
</dbReference>
<evidence type="ECO:0000256" key="5">
    <source>
        <dbReference type="ARBA" id="ARBA00022801"/>
    </source>
</evidence>
<comment type="caution">
    <text evidence="12">The sequence shown here is derived from an EMBL/GenBank/DDBJ whole genome shotgun (WGS) entry which is preliminary data.</text>
</comment>
<keyword evidence="9" id="KW-1133">Transmembrane helix</keyword>
<gene>
    <name evidence="12" type="ORF">AUC70_05670</name>
</gene>
<keyword evidence="7" id="KW-0482">Metalloprotease</keyword>
<organism evidence="12 13">
    <name type="scientific">Methyloceanibacter stevinii</name>
    <dbReference type="NCBI Taxonomy" id="1774970"/>
    <lineage>
        <taxon>Bacteria</taxon>
        <taxon>Pseudomonadati</taxon>
        <taxon>Pseudomonadota</taxon>
        <taxon>Alphaproteobacteria</taxon>
        <taxon>Hyphomicrobiales</taxon>
        <taxon>Hyphomicrobiaceae</taxon>
        <taxon>Methyloceanibacter</taxon>
    </lineage>
</organism>
<keyword evidence="4" id="KW-0479">Metal-binding</keyword>